<organism evidence="2 3">
    <name type="scientific">Francisella hispaniensis</name>
    <dbReference type="NCBI Taxonomy" id="622488"/>
    <lineage>
        <taxon>Bacteria</taxon>
        <taxon>Pseudomonadati</taxon>
        <taxon>Pseudomonadota</taxon>
        <taxon>Gammaproteobacteria</taxon>
        <taxon>Thiotrichales</taxon>
        <taxon>Francisellaceae</taxon>
        <taxon>Francisella</taxon>
    </lineage>
</organism>
<dbReference type="EMBL" id="CP002558">
    <property type="protein sequence ID" value="AEE26497.1"/>
    <property type="molecule type" value="Genomic_DNA"/>
</dbReference>
<keyword evidence="1" id="KW-0472">Membrane</keyword>
<feature type="transmembrane region" description="Helical" evidence="1">
    <location>
        <begin position="6"/>
        <end position="24"/>
    </location>
</feature>
<proteinExistence type="predicted"/>
<feature type="transmembrane region" description="Helical" evidence="1">
    <location>
        <begin position="31"/>
        <end position="48"/>
    </location>
</feature>
<accession>F4BGA3</accession>
<feature type="transmembrane region" description="Helical" evidence="1">
    <location>
        <begin position="124"/>
        <end position="147"/>
    </location>
</feature>
<dbReference type="AlphaFoldDB" id="F4BGA3"/>
<evidence type="ECO:0000256" key="1">
    <source>
        <dbReference type="SAM" id="Phobius"/>
    </source>
</evidence>
<evidence type="ECO:0000313" key="2">
    <source>
        <dbReference type="EMBL" id="AEE26497.1"/>
    </source>
</evidence>
<dbReference type="HOGENOM" id="CLU_1330307_0_0_6"/>
<protein>
    <submittedName>
        <fullName evidence="2">Hypothetical membrane protein</fullName>
    </submittedName>
</protein>
<keyword evidence="1" id="KW-1133">Transmembrane helix</keyword>
<name>F4BGA3_9GAMM</name>
<feature type="transmembrane region" description="Helical" evidence="1">
    <location>
        <begin position="154"/>
        <end position="170"/>
    </location>
</feature>
<reference evidence="3" key="1">
    <citation type="journal article" date="2011" name="Appl. Environ. Microbiol.">
        <title>Common ancestry and novel genetic traits of Francisella novicida-like isolates from North America and Australia as revealed by comparative genomic analyses.</title>
        <authorList>
            <person name="Siddaramappa S."/>
            <person name="Challacombe J.F."/>
            <person name="Petersen J.M."/>
            <person name="Pillai S."/>
            <person name="Hogg G."/>
            <person name="Kuske C.R."/>
        </authorList>
    </citation>
    <scope>NUCLEOTIDE SEQUENCE [LARGE SCALE GENOMIC DNA]</scope>
    <source>
        <strain evidence="3">3523</strain>
    </source>
</reference>
<dbReference type="RefSeq" id="WP_014548490.1">
    <property type="nucleotide sequence ID" value="NC_017449.1"/>
</dbReference>
<feature type="transmembrane region" description="Helical" evidence="1">
    <location>
        <begin position="60"/>
        <end position="80"/>
    </location>
</feature>
<dbReference type="PATRIC" id="fig|676032.3.peg.1202"/>
<keyword evidence="1" id="KW-0812">Transmembrane</keyword>
<dbReference type="Proteomes" id="UP000008303">
    <property type="component" value="Chromosome"/>
</dbReference>
<evidence type="ECO:0000313" key="3">
    <source>
        <dbReference type="Proteomes" id="UP000008303"/>
    </source>
</evidence>
<gene>
    <name evidence="2" type="ordered locus">FN3523_1194</name>
</gene>
<feature type="transmembrane region" description="Helical" evidence="1">
    <location>
        <begin position="92"/>
        <end position="112"/>
    </location>
</feature>
<sequence>MSNSFYLCQAFILIFGLIFAIRICSFKKDAWYFYLLATIIGSFQFIDFSQFSLSEYFDNLAMYSHDLILPLVAILVYNRFGIQPKKITKDNLLTVSIFSLVVTILIILFNYLTLPISPFVDVRLLISVIFGIVVYLGSSLLIFGYIFGLLINSLYSLQYIVMSIIVIFQYDTCSLYRLTSILFSFLSFIIFLVGYTKNRKLISN</sequence>
<feature type="transmembrane region" description="Helical" evidence="1">
    <location>
        <begin position="176"/>
        <end position="195"/>
    </location>
</feature>
<dbReference type="KEGG" id="fcn:FN3523_1194"/>